<feature type="transmembrane region" description="Helical" evidence="1">
    <location>
        <begin position="118"/>
        <end position="142"/>
    </location>
</feature>
<keyword evidence="1" id="KW-0472">Membrane</keyword>
<feature type="transmembrane region" description="Helical" evidence="1">
    <location>
        <begin position="148"/>
        <end position="169"/>
    </location>
</feature>
<evidence type="ECO:0000256" key="1">
    <source>
        <dbReference type="SAM" id="Phobius"/>
    </source>
</evidence>
<gene>
    <name evidence="2" type="ORF">C8F04DRAFT_456825</name>
</gene>
<name>A0AAD6T156_9AGAR</name>
<sequence length="170" mass="19891">MLLHLWLPLTLRRLRRRCRTQLRCESLRGNVDRNSCYNKVRHCAANEDGAHYNPPPVRILLRDPVQLHCDRGISLLRRSPLGYQPRRWEQGDSIYIAASETGLKLLRRFGGRRNLTRIFLHWTICRLFGMVFLFIQVIVYVWVSETRAMAIVLTALTVPPIISVMLGSYY</sequence>
<organism evidence="2 3">
    <name type="scientific">Mycena alexandri</name>
    <dbReference type="NCBI Taxonomy" id="1745969"/>
    <lineage>
        <taxon>Eukaryota</taxon>
        <taxon>Fungi</taxon>
        <taxon>Dikarya</taxon>
        <taxon>Basidiomycota</taxon>
        <taxon>Agaricomycotina</taxon>
        <taxon>Agaricomycetes</taxon>
        <taxon>Agaricomycetidae</taxon>
        <taxon>Agaricales</taxon>
        <taxon>Marasmiineae</taxon>
        <taxon>Mycenaceae</taxon>
        <taxon>Mycena</taxon>
    </lineage>
</organism>
<dbReference type="AlphaFoldDB" id="A0AAD6T156"/>
<comment type="caution">
    <text evidence="2">The sequence shown here is derived from an EMBL/GenBank/DDBJ whole genome shotgun (WGS) entry which is preliminary data.</text>
</comment>
<keyword evidence="1" id="KW-0812">Transmembrane</keyword>
<evidence type="ECO:0000313" key="2">
    <source>
        <dbReference type="EMBL" id="KAJ7036896.1"/>
    </source>
</evidence>
<evidence type="ECO:0000313" key="3">
    <source>
        <dbReference type="Proteomes" id="UP001218188"/>
    </source>
</evidence>
<dbReference type="Proteomes" id="UP001218188">
    <property type="component" value="Unassembled WGS sequence"/>
</dbReference>
<keyword evidence="3" id="KW-1185">Reference proteome</keyword>
<reference evidence="2" key="1">
    <citation type="submission" date="2023-03" db="EMBL/GenBank/DDBJ databases">
        <title>Massive genome expansion in bonnet fungi (Mycena s.s.) driven by repeated elements and novel gene families across ecological guilds.</title>
        <authorList>
            <consortium name="Lawrence Berkeley National Laboratory"/>
            <person name="Harder C.B."/>
            <person name="Miyauchi S."/>
            <person name="Viragh M."/>
            <person name="Kuo A."/>
            <person name="Thoen E."/>
            <person name="Andreopoulos B."/>
            <person name="Lu D."/>
            <person name="Skrede I."/>
            <person name="Drula E."/>
            <person name="Henrissat B."/>
            <person name="Morin E."/>
            <person name="Kohler A."/>
            <person name="Barry K."/>
            <person name="LaButti K."/>
            <person name="Morin E."/>
            <person name="Salamov A."/>
            <person name="Lipzen A."/>
            <person name="Mereny Z."/>
            <person name="Hegedus B."/>
            <person name="Baldrian P."/>
            <person name="Stursova M."/>
            <person name="Weitz H."/>
            <person name="Taylor A."/>
            <person name="Grigoriev I.V."/>
            <person name="Nagy L.G."/>
            <person name="Martin F."/>
            <person name="Kauserud H."/>
        </authorList>
    </citation>
    <scope>NUCLEOTIDE SEQUENCE</scope>
    <source>
        <strain evidence="2">CBHHK200</strain>
    </source>
</reference>
<dbReference type="EMBL" id="JARJCM010000040">
    <property type="protein sequence ID" value="KAJ7036896.1"/>
    <property type="molecule type" value="Genomic_DNA"/>
</dbReference>
<protein>
    <submittedName>
        <fullName evidence="2">Uncharacterized protein</fullName>
    </submittedName>
</protein>
<accession>A0AAD6T156</accession>
<keyword evidence="1" id="KW-1133">Transmembrane helix</keyword>
<proteinExistence type="predicted"/>